<evidence type="ECO:0000313" key="2">
    <source>
        <dbReference type="EMBL" id="KAJ1361141.1"/>
    </source>
</evidence>
<feature type="compositionally biased region" description="Polar residues" evidence="1">
    <location>
        <begin position="45"/>
        <end position="54"/>
    </location>
</feature>
<proteinExistence type="predicted"/>
<reference evidence="2" key="1">
    <citation type="submission" date="2021-06" db="EMBL/GenBank/DDBJ databases">
        <title>Parelaphostrongylus tenuis whole genome reference sequence.</title>
        <authorList>
            <person name="Garwood T.J."/>
            <person name="Larsen P.A."/>
            <person name="Fountain-Jones N.M."/>
            <person name="Garbe J.R."/>
            <person name="Macchietto M.G."/>
            <person name="Kania S.A."/>
            <person name="Gerhold R.W."/>
            <person name="Richards J.E."/>
            <person name="Wolf T.M."/>
        </authorList>
    </citation>
    <scope>NUCLEOTIDE SEQUENCE</scope>
    <source>
        <strain evidence="2">MNPRO001-30</strain>
        <tissue evidence="2">Meninges</tissue>
    </source>
</reference>
<name>A0AAD5N5T1_PARTN</name>
<gene>
    <name evidence="2" type="ORF">KIN20_020329</name>
</gene>
<protein>
    <submittedName>
        <fullName evidence="2">Uncharacterized protein</fullName>
    </submittedName>
</protein>
<evidence type="ECO:0000256" key="1">
    <source>
        <dbReference type="SAM" id="MobiDB-lite"/>
    </source>
</evidence>
<accession>A0AAD5N5T1</accession>
<sequence>MLANVSTAVSFQADVKAVLVIFSTADTALGRATDDKAMEHISPTRGGQPQDSLKSYESSRTLYFTKKQMEYVQMTSIVALKRTVGFELFRQ</sequence>
<comment type="caution">
    <text evidence="2">The sequence shown here is derived from an EMBL/GenBank/DDBJ whole genome shotgun (WGS) entry which is preliminary data.</text>
</comment>
<feature type="region of interest" description="Disordered" evidence="1">
    <location>
        <begin position="34"/>
        <end position="54"/>
    </location>
</feature>
<dbReference type="Proteomes" id="UP001196413">
    <property type="component" value="Unassembled WGS sequence"/>
</dbReference>
<organism evidence="2 3">
    <name type="scientific">Parelaphostrongylus tenuis</name>
    <name type="common">Meningeal worm</name>
    <dbReference type="NCBI Taxonomy" id="148309"/>
    <lineage>
        <taxon>Eukaryota</taxon>
        <taxon>Metazoa</taxon>
        <taxon>Ecdysozoa</taxon>
        <taxon>Nematoda</taxon>
        <taxon>Chromadorea</taxon>
        <taxon>Rhabditida</taxon>
        <taxon>Rhabditina</taxon>
        <taxon>Rhabditomorpha</taxon>
        <taxon>Strongyloidea</taxon>
        <taxon>Metastrongylidae</taxon>
        <taxon>Parelaphostrongylus</taxon>
    </lineage>
</organism>
<dbReference type="EMBL" id="JAHQIW010004122">
    <property type="protein sequence ID" value="KAJ1361141.1"/>
    <property type="molecule type" value="Genomic_DNA"/>
</dbReference>
<keyword evidence="3" id="KW-1185">Reference proteome</keyword>
<dbReference type="AlphaFoldDB" id="A0AAD5N5T1"/>
<evidence type="ECO:0000313" key="3">
    <source>
        <dbReference type="Proteomes" id="UP001196413"/>
    </source>
</evidence>